<sequence length="41" mass="4729">MQSQVTEQHYPTFRGCALCFAAVLVRTKLNLSIKETENNMR</sequence>
<protein>
    <submittedName>
        <fullName evidence="1">Uncharacterized protein</fullName>
    </submittedName>
</protein>
<reference evidence="1 2" key="1">
    <citation type="submission" date="2021-07" db="EMBL/GenBank/DDBJ databases">
        <authorList>
            <consortium name="Genoscope - CEA"/>
            <person name="William W."/>
        </authorList>
    </citation>
    <scope>NUCLEOTIDE SEQUENCE [LARGE SCALE GENOMIC DNA]</scope>
</reference>
<evidence type="ECO:0000313" key="2">
    <source>
        <dbReference type="Proteomes" id="UP000694005"/>
    </source>
</evidence>
<name>A0A8D9G3F8_BRACM</name>
<organism evidence="1 2">
    <name type="scientific">Brassica campestris</name>
    <name type="common">Field mustard</name>
    <dbReference type="NCBI Taxonomy" id="3711"/>
    <lineage>
        <taxon>Eukaryota</taxon>
        <taxon>Viridiplantae</taxon>
        <taxon>Streptophyta</taxon>
        <taxon>Embryophyta</taxon>
        <taxon>Tracheophyta</taxon>
        <taxon>Spermatophyta</taxon>
        <taxon>Magnoliopsida</taxon>
        <taxon>eudicotyledons</taxon>
        <taxon>Gunneridae</taxon>
        <taxon>Pentapetalae</taxon>
        <taxon>rosids</taxon>
        <taxon>malvids</taxon>
        <taxon>Brassicales</taxon>
        <taxon>Brassicaceae</taxon>
        <taxon>Brassiceae</taxon>
        <taxon>Brassica</taxon>
    </lineage>
</organism>
<dbReference type="EMBL" id="LS974625">
    <property type="protein sequence ID" value="CAG7865892.1"/>
    <property type="molecule type" value="Genomic_DNA"/>
</dbReference>
<dbReference type="Proteomes" id="UP000694005">
    <property type="component" value="Chromosome A09"/>
</dbReference>
<gene>
    <name evidence="1" type="ORF">BRAPAZ1V2_A09P63590.2</name>
</gene>
<dbReference type="AlphaFoldDB" id="A0A8D9G3F8"/>
<dbReference type="Gramene" id="A09p63590.2_BraZ1">
    <property type="protein sequence ID" value="A09p63590.2_BraZ1.CDS.1"/>
    <property type="gene ID" value="A09g63590.2_BraZ1"/>
</dbReference>
<evidence type="ECO:0000313" key="1">
    <source>
        <dbReference type="EMBL" id="CAG7865892.1"/>
    </source>
</evidence>
<proteinExistence type="predicted"/>
<accession>A0A8D9G3F8</accession>